<evidence type="ECO:0000313" key="10">
    <source>
        <dbReference type="EMBL" id="TGG95770.1"/>
    </source>
</evidence>
<comment type="caution">
    <text evidence="10">The sequence shown here is derived from an EMBL/GenBank/DDBJ whole genome shotgun (WGS) entry which is preliminary data.</text>
</comment>
<feature type="transmembrane region" description="Helical" evidence="8">
    <location>
        <begin position="97"/>
        <end position="114"/>
    </location>
</feature>
<dbReference type="GO" id="GO:0042773">
    <property type="term" value="P:ATP synthesis coupled electron transport"/>
    <property type="evidence" value="ECO:0007669"/>
    <property type="project" value="InterPro"/>
</dbReference>
<feature type="transmembrane region" description="Helical" evidence="8">
    <location>
        <begin position="341"/>
        <end position="364"/>
    </location>
</feature>
<feature type="transmembrane region" description="Helical" evidence="8">
    <location>
        <begin position="530"/>
        <end position="550"/>
    </location>
</feature>
<dbReference type="InterPro" id="IPR052175">
    <property type="entry name" value="ComplexI-like_HydComp"/>
</dbReference>
<dbReference type="GO" id="GO:0016491">
    <property type="term" value="F:oxidoreductase activity"/>
    <property type="evidence" value="ECO:0007669"/>
    <property type="project" value="UniProtKB-KW"/>
</dbReference>
<keyword evidence="6 8" id="KW-0472">Membrane</keyword>
<feature type="transmembrane region" description="Helical" evidence="8">
    <location>
        <begin position="280"/>
        <end position="300"/>
    </location>
</feature>
<feature type="transmembrane region" description="Helical" evidence="8">
    <location>
        <begin position="149"/>
        <end position="167"/>
    </location>
</feature>
<feature type="transmembrane region" description="Helical" evidence="8">
    <location>
        <begin position="248"/>
        <end position="273"/>
    </location>
</feature>
<dbReference type="Pfam" id="PF00361">
    <property type="entry name" value="Proton_antipo_M"/>
    <property type="match status" value="1"/>
</dbReference>
<feature type="transmembrane region" description="Helical" evidence="8">
    <location>
        <begin position="65"/>
        <end position="85"/>
    </location>
</feature>
<dbReference type="OrthoDB" id="9768329at2"/>
<keyword evidence="5" id="KW-0560">Oxidoreductase</keyword>
<feature type="transmembrane region" description="Helical" evidence="8">
    <location>
        <begin position="416"/>
        <end position="436"/>
    </location>
</feature>
<evidence type="ECO:0000256" key="3">
    <source>
        <dbReference type="ARBA" id="ARBA00022692"/>
    </source>
</evidence>
<feature type="transmembrane region" description="Helical" evidence="8">
    <location>
        <begin position="448"/>
        <end position="472"/>
    </location>
</feature>
<dbReference type="InterPro" id="IPR001750">
    <property type="entry name" value="ND/Mrp_TM"/>
</dbReference>
<dbReference type="InterPro" id="IPR003918">
    <property type="entry name" value="NADH_UbQ_OxRdtase"/>
</dbReference>
<keyword evidence="3 7" id="KW-0812">Transmembrane</keyword>
<organism evidence="10 11">
    <name type="scientific">Natronospirillum operosum</name>
    <dbReference type="NCBI Taxonomy" id="2759953"/>
    <lineage>
        <taxon>Bacteria</taxon>
        <taxon>Pseudomonadati</taxon>
        <taxon>Pseudomonadota</taxon>
        <taxon>Gammaproteobacteria</taxon>
        <taxon>Oceanospirillales</taxon>
        <taxon>Natronospirillaceae</taxon>
        <taxon>Natronospirillum</taxon>
    </lineage>
</organism>
<evidence type="ECO:0000256" key="6">
    <source>
        <dbReference type="ARBA" id="ARBA00023136"/>
    </source>
</evidence>
<sequence length="551" mass="60580">MMAWLWLLVPLTPLLLILPTLYWQRATRWIWLAPLPAGVLALLQPDSLRLPGLWPGARWGLPDDTALALLVFTAGLWLLAGLFAVWNQAADSRRRRFWLFWLLALSGNLLLLIAQDGASFYVGFTLMSLSAFGLVIHSGKTEARRAGRLYLQLAIMGELLLFMGLMLRVHEAGGDMELAAWQGTPIGTATLICLLLGFGLKAGFWPLHIWLPAAHPAAPPAASAVLSGAMIKAGILGLSRFLPESSELIGGWLPLLAGIGLISAFFGVVVGLLQRRDKTVLAYSSVSQVGYLLFVLTLVLTADTPALAGLLLMLYVVHHGLAKGALFLGAGLVHEQRLPRWGWALMALPALALAGLPLTSGGAVKTLLKDQVEQAGMAQLIGVLTLGSASTLLLVSRALWLMWHSQPATRPTAPRLPVWLSWGLLCIAPVLLPWLWPELRQAMLNSLSIYASWALLWPLLLATLLMAVVIRFRVYRYWQHLRLPQPGLRFSLWARRWLQTRPLSADAPSLSAQMSTTVRLRALERRWNRLGEDVVSVSVWVIALAVLWLLI</sequence>
<dbReference type="PANTHER" id="PTHR42682">
    <property type="entry name" value="HYDROGENASE-4 COMPONENT F"/>
    <property type="match status" value="1"/>
</dbReference>
<evidence type="ECO:0000256" key="7">
    <source>
        <dbReference type="RuleBase" id="RU000320"/>
    </source>
</evidence>
<feature type="domain" description="NADH:quinone oxidoreductase/Mrp antiporter transmembrane" evidence="9">
    <location>
        <begin position="115"/>
        <end position="343"/>
    </location>
</feature>
<dbReference type="GO" id="GO:0008137">
    <property type="term" value="F:NADH dehydrogenase (ubiquinone) activity"/>
    <property type="evidence" value="ECO:0007669"/>
    <property type="project" value="InterPro"/>
</dbReference>
<keyword evidence="4 8" id="KW-1133">Transmembrane helix</keyword>
<feature type="transmembrane region" description="Helical" evidence="8">
    <location>
        <begin position="306"/>
        <end position="329"/>
    </location>
</feature>
<feature type="transmembrane region" description="Helical" evidence="8">
    <location>
        <begin position="120"/>
        <end position="137"/>
    </location>
</feature>
<evidence type="ECO:0000256" key="2">
    <source>
        <dbReference type="ARBA" id="ARBA00022475"/>
    </source>
</evidence>
<reference evidence="10 11" key="1">
    <citation type="submission" date="2019-04" db="EMBL/GenBank/DDBJ databases">
        <title>Natronospirillum operosus gen. nov., sp. nov., a haloalkaliphilic satellite isolated from decaying biomass of laboratory culture of cyanobacterium Geitlerinema sp. and proposal of Natronospirillaceae fam. nov. and Saccharospirillaceae fam. nov.</title>
        <authorList>
            <person name="Kevbrin V."/>
            <person name="Boltyanskaya Y."/>
            <person name="Koziaeva V."/>
            <person name="Grouzdev D.S."/>
            <person name="Park M."/>
            <person name="Cho J."/>
        </authorList>
    </citation>
    <scope>NUCLEOTIDE SEQUENCE [LARGE SCALE GENOMIC DNA]</scope>
    <source>
        <strain evidence="10 11">G-116</strain>
    </source>
</reference>
<protein>
    <submittedName>
        <fullName evidence="10">Sodium:proton antiporter</fullName>
    </submittedName>
</protein>
<gene>
    <name evidence="10" type="ORF">E4656_05015</name>
</gene>
<evidence type="ECO:0000313" key="11">
    <source>
        <dbReference type="Proteomes" id="UP000297475"/>
    </source>
</evidence>
<keyword evidence="2" id="KW-1003">Cell membrane</keyword>
<dbReference type="PRINTS" id="PR01437">
    <property type="entry name" value="NUOXDRDTASE4"/>
</dbReference>
<evidence type="ECO:0000256" key="1">
    <source>
        <dbReference type="ARBA" id="ARBA00004651"/>
    </source>
</evidence>
<evidence type="ECO:0000256" key="8">
    <source>
        <dbReference type="SAM" id="Phobius"/>
    </source>
</evidence>
<proteinExistence type="predicted"/>
<dbReference type="Proteomes" id="UP000297475">
    <property type="component" value="Unassembled WGS sequence"/>
</dbReference>
<comment type="subcellular location">
    <subcellularLocation>
        <location evidence="1">Cell membrane</location>
        <topology evidence="1">Multi-pass membrane protein</topology>
    </subcellularLocation>
    <subcellularLocation>
        <location evidence="7">Membrane</location>
        <topology evidence="7">Multi-pass membrane protein</topology>
    </subcellularLocation>
</comment>
<evidence type="ECO:0000259" key="9">
    <source>
        <dbReference type="Pfam" id="PF00361"/>
    </source>
</evidence>
<keyword evidence="11" id="KW-1185">Reference proteome</keyword>
<dbReference type="GO" id="GO:0005886">
    <property type="term" value="C:plasma membrane"/>
    <property type="evidence" value="ECO:0007669"/>
    <property type="project" value="UniProtKB-SubCell"/>
</dbReference>
<dbReference type="PANTHER" id="PTHR42682:SF4">
    <property type="entry name" value="NADH-UBIQUINONE_PLASTOQUINONE"/>
    <property type="match status" value="1"/>
</dbReference>
<evidence type="ECO:0000256" key="4">
    <source>
        <dbReference type="ARBA" id="ARBA00022989"/>
    </source>
</evidence>
<feature type="transmembrane region" description="Helical" evidence="8">
    <location>
        <begin position="179"/>
        <end position="200"/>
    </location>
</feature>
<dbReference type="AlphaFoldDB" id="A0A4Z0WFG7"/>
<dbReference type="EMBL" id="SRMF01000001">
    <property type="protein sequence ID" value="TGG95770.1"/>
    <property type="molecule type" value="Genomic_DNA"/>
</dbReference>
<feature type="transmembrane region" description="Helical" evidence="8">
    <location>
        <begin position="376"/>
        <end position="395"/>
    </location>
</feature>
<accession>A0A4Z0WFG7</accession>
<name>A0A4Z0WFG7_9GAMM</name>
<evidence type="ECO:0000256" key="5">
    <source>
        <dbReference type="ARBA" id="ARBA00023002"/>
    </source>
</evidence>